<dbReference type="PANTHER" id="PTHR10166:SF66">
    <property type="entry name" value="VWFA AND CACHE DOMAIN-CONTAINING PROTEIN CG16868"/>
    <property type="match status" value="1"/>
</dbReference>
<dbReference type="InterPro" id="IPR036465">
    <property type="entry name" value="vWFA_dom_sf"/>
</dbReference>
<comment type="caution">
    <text evidence="3">The sequence shown here is derived from an EMBL/GenBank/DDBJ whole genome shotgun (WGS) entry which is preliminary data.</text>
</comment>
<keyword evidence="4" id="KW-1185">Reference proteome</keyword>
<keyword evidence="1" id="KW-0472">Membrane</keyword>
<gene>
    <name evidence="3" type="ORF">Bhyg_11599</name>
</gene>
<evidence type="ECO:0000313" key="3">
    <source>
        <dbReference type="EMBL" id="KAJ6638861.1"/>
    </source>
</evidence>
<dbReference type="InterPro" id="IPR051173">
    <property type="entry name" value="Ca_channel_alpha-2/delta"/>
</dbReference>
<evidence type="ECO:0000313" key="4">
    <source>
        <dbReference type="Proteomes" id="UP001151699"/>
    </source>
</evidence>
<dbReference type="GO" id="GO:0005245">
    <property type="term" value="F:voltage-gated calcium channel activity"/>
    <property type="evidence" value="ECO:0007669"/>
    <property type="project" value="TreeGrafter"/>
</dbReference>
<dbReference type="PANTHER" id="PTHR10166">
    <property type="entry name" value="VOLTAGE-DEPENDENT CALCIUM CHANNEL SUBUNIT ALPHA-2/DELTA-RELATED"/>
    <property type="match status" value="1"/>
</dbReference>
<sequence length="1346" mass="152688">MYGSKMIIRPHYGHSIIIVLYVLQCIAAATNVFNSFVPIYLSDNSKSNSSHSLYMNASAISADLSSSYNQSINLIYKKPKVPFQSNDASYHNILDLTGNLEKRLKSIRNNELAIPIIQEMYDTMEFSPIYRNDSKAAYDIANKISHKLDKAIRILNQTREFIDSNTDGLGEKIILHTMVHPCPYDEQSLQYDKSQIEIKNYLKNVGNFADQDDLNFTVNSELLEKLRQYNENEDNFRQIYFISKNDYVSEYNCHFHNANVHLRYLFASAIKNKHLVLLIDHGSSLKTDQLDLTKSFATSIVNMLTENDRISIVAISEKTSRFFDPSDGIQLAKMYTASIDNKMQIFKFIDNLNRSKEITNHTLGFQYSFSLLREIYENSDDHFNKNVPVFMVYISRGLLSPLNEARAVLEAIAQGQRLLKYPVLINTCAIVLDEKRVMYEKQFLNDVARQNYSKYNIDVSDWISKIDYDLMGSMFTVNKRYPDDVVKNGAAVFSKWFRRPYLEKRMIAHLPIAIDPNIKDLIVPLTKTYSDVGIIGIDLFLSDLVEDVVSYNKYQDSYAFLIDVNGFVIMHPSFPRPTTIHSNIHSIDIRHLEQISDFQLIYEKMLSQRYGSETVSGVINGAPKSISYTWHRSSEFYVVCVASFRNVTVKIPLHISHLGIDYYQNSDNVLVIDNLIPELVYHRLDLQPLQTTLCRHFKQVATMDSVTLFLSPSSFTSPYVYLKNNREANAETRTENAKNIMAYIKDTTNLLANPGLLPHIRNDVTAIFHAMSILKKRHSESGEFRKYIIRRYVASMNGIVQVYPGCLLNYDFETLRRPWFMKAIEWPGKIVLTEPYLDAGGGGYIITMAHTILEGKSNALHNTNDSVVAVVAIDITLGFFYKLLLQSASFCSDENVKCFMIEDKGFLLAHPSILEPFTLNGKSTRRPLEHITHKESYMANDILYHKNLVQKKLCANFLNRTNQRYFQFNVSLGDVLTNRVHGERTKYQITAIPGTNLFITLLNSTNDGGASSAFCPCSTLDRICLNCNRMELTNCECPCECPLTHSLMTYANDTVNPTEICHAQSESSTVEFSVTQDFTEMDLKQCVTINCEAYLTQMDCLGLMGCEWCMVDVDGEAFSSPFCTQQSSCFNGVLGSITPYGDGDLGVPIVDPIVPPYYSTIGPVSGSIIVLCVVIGFAMYCYRQNLETVNEQLYANSIPENNYGMPLSRLDYDDISPHEDGDLGGNSLNRNLLRPLTVPDISPYRMNAGVYRPPNVESDHGYSTMTPREDSEHLCFTLAEPLINNKRISMSDSASINTSVSSPTNQNYFIAIDKPKMSVQEGTTLMTPSPHHIQASVTVHHPMEAV</sequence>
<dbReference type="EMBL" id="WJQU01000003">
    <property type="protein sequence ID" value="KAJ6638861.1"/>
    <property type="molecule type" value="Genomic_DNA"/>
</dbReference>
<accession>A0A9Q0MVP9</accession>
<feature type="transmembrane region" description="Helical" evidence="1">
    <location>
        <begin position="12"/>
        <end position="41"/>
    </location>
</feature>
<dbReference type="SUPFAM" id="SSF103190">
    <property type="entry name" value="Sensory domain-like"/>
    <property type="match status" value="1"/>
</dbReference>
<dbReference type="PROSITE" id="PS50234">
    <property type="entry name" value="VWFA"/>
    <property type="match status" value="1"/>
</dbReference>
<protein>
    <submittedName>
        <fullName evidence="3">VWFA and cache domain-containing protein</fullName>
    </submittedName>
</protein>
<name>A0A9Q0MVP9_9DIPT</name>
<dbReference type="OrthoDB" id="2150145at2759"/>
<dbReference type="Proteomes" id="UP001151699">
    <property type="component" value="Chromosome X"/>
</dbReference>
<organism evidence="3 4">
    <name type="scientific">Pseudolycoriella hygida</name>
    <dbReference type="NCBI Taxonomy" id="35572"/>
    <lineage>
        <taxon>Eukaryota</taxon>
        <taxon>Metazoa</taxon>
        <taxon>Ecdysozoa</taxon>
        <taxon>Arthropoda</taxon>
        <taxon>Hexapoda</taxon>
        <taxon>Insecta</taxon>
        <taxon>Pterygota</taxon>
        <taxon>Neoptera</taxon>
        <taxon>Endopterygota</taxon>
        <taxon>Diptera</taxon>
        <taxon>Nematocera</taxon>
        <taxon>Sciaroidea</taxon>
        <taxon>Sciaridae</taxon>
        <taxon>Pseudolycoriella</taxon>
    </lineage>
</organism>
<dbReference type="InterPro" id="IPR002035">
    <property type="entry name" value="VWF_A"/>
</dbReference>
<evidence type="ECO:0000256" key="1">
    <source>
        <dbReference type="SAM" id="Phobius"/>
    </source>
</evidence>
<dbReference type="Gene3D" id="3.30.450.20">
    <property type="entry name" value="PAS domain"/>
    <property type="match status" value="2"/>
</dbReference>
<keyword evidence="1" id="KW-1133">Transmembrane helix</keyword>
<dbReference type="GO" id="GO:0005891">
    <property type="term" value="C:voltage-gated calcium channel complex"/>
    <property type="evidence" value="ECO:0007669"/>
    <property type="project" value="TreeGrafter"/>
</dbReference>
<proteinExistence type="predicted"/>
<reference evidence="3" key="1">
    <citation type="submission" date="2022-07" db="EMBL/GenBank/DDBJ databases">
        <authorList>
            <person name="Trinca V."/>
            <person name="Uliana J.V.C."/>
            <person name="Torres T.T."/>
            <person name="Ward R.J."/>
            <person name="Monesi N."/>
        </authorList>
    </citation>
    <scope>NUCLEOTIDE SEQUENCE</scope>
    <source>
        <strain evidence="3">HSMRA1968</strain>
        <tissue evidence="3">Whole embryos</tissue>
    </source>
</reference>
<dbReference type="InterPro" id="IPR029151">
    <property type="entry name" value="Sensor-like_sf"/>
</dbReference>
<evidence type="ECO:0000259" key="2">
    <source>
        <dbReference type="PROSITE" id="PS50234"/>
    </source>
</evidence>
<dbReference type="SUPFAM" id="SSF53300">
    <property type="entry name" value="vWA-like"/>
    <property type="match status" value="1"/>
</dbReference>
<feature type="domain" description="VWFA" evidence="2">
    <location>
        <begin position="274"/>
        <end position="474"/>
    </location>
</feature>
<dbReference type="Gene3D" id="3.40.50.410">
    <property type="entry name" value="von Willebrand factor, type A domain"/>
    <property type="match status" value="1"/>
</dbReference>
<keyword evidence="1" id="KW-0812">Transmembrane</keyword>